<dbReference type="InterPro" id="IPR003593">
    <property type="entry name" value="AAA+_ATPase"/>
</dbReference>
<dbReference type="Pfam" id="PF00005">
    <property type="entry name" value="ABC_tran"/>
    <property type="match status" value="1"/>
</dbReference>
<feature type="domain" description="ABC transporter" evidence="7">
    <location>
        <begin position="3"/>
        <end position="206"/>
    </location>
</feature>
<evidence type="ECO:0000256" key="4">
    <source>
        <dbReference type="ARBA" id="ARBA00022840"/>
    </source>
</evidence>
<name>A0ABX0YC95_9PSED</name>
<comment type="caution">
    <text evidence="8">The sequence shown here is derived from an EMBL/GenBank/DDBJ whole genome shotgun (WGS) entry which is preliminary data.</text>
</comment>
<dbReference type="InterPro" id="IPR003439">
    <property type="entry name" value="ABC_transporter-like_ATP-bd"/>
</dbReference>
<reference evidence="8 9" key="1">
    <citation type="submission" date="2020-03" db="EMBL/GenBank/DDBJ databases">
        <authorList>
            <person name="Wang L."/>
            <person name="He N."/>
            <person name="Li Y."/>
            <person name="Fang Y."/>
            <person name="Zhang F."/>
        </authorList>
    </citation>
    <scope>NUCLEOTIDE SEQUENCE [LARGE SCALE GENOMIC DNA]</scope>
    <source>
        <strain evidence="9">hsmgli-8</strain>
    </source>
</reference>
<evidence type="ECO:0000259" key="7">
    <source>
        <dbReference type="PROSITE" id="PS50893"/>
    </source>
</evidence>
<dbReference type="InterPro" id="IPR005895">
    <property type="entry name" value="ABC_transptr_haem_export_CcmA"/>
</dbReference>
<dbReference type="InterPro" id="IPR027417">
    <property type="entry name" value="P-loop_NTPase"/>
</dbReference>
<dbReference type="SMART" id="SM00382">
    <property type="entry name" value="AAA"/>
    <property type="match status" value="1"/>
</dbReference>
<evidence type="ECO:0000256" key="6">
    <source>
        <dbReference type="ARBA" id="ARBA00023136"/>
    </source>
</evidence>
<keyword evidence="2" id="KW-0547">Nucleotide-binding</keyword>
<keyword evidence="5" id="KW-1278">Translocase</keyword>
<dbReference type="Proteomes" id="UP000746535">
    <property type="component" value="Unassembled WGS sequence"/>
</dbReference>
<dbReference type="RefSeq" id="WP_168083851.1">
    <property type="nucleotide sequence ID" value="NZ_JAAVJI010000004.1"/>
</dbReference>
<dbReference type="EMBL" id="JAAVJI010000004">
    <property type="protein sequence ID" value="NJP00991.1"/>
    <property type="molecule type" value="Genomic_DNA"/>
</dbReference>
<keyword evidence="1" id="KW-0813">Transport</keyword>
<evidence type="ECO:0000256" key="2">
    <source>
        <dbReference type="ARBA" id="ARBA00022741"/>
    </source>
</evidence>
<dbReference type="NCBIfam" id="NF010061">
    <property type="entry name" value="PRK13538.1"/>
    <property type="match status" value="1"/>
</dbReference>
<evidence type="ECO:0000313" key="8">
    <source>
        <dbReference type="EMBL" id="NJP00991.1"/>
    </source>
</evidence>
<dbReference type="SUPFAM" id="SSF52540">
    <property type="entry name" value="P-loop containing nucleoside triphosphate hydrolases"/>
    <property type="match status" value="1"/>
</dbReference>
<organism evidence="8 9">
    <name type="scientific">Pseudomonas quercus</name>
    <dbReference type="NCBI Taxonomy" id="2722792"/>
    <lineage>
        <taxon>Bacteria</taxon>
        <taxon>Pseudomonadati</taxon>
        <taxon>Pseudomonadota</taxon>
        <taxon>Gammaproteobacteria</taxon>
        <taxon>Pseudomonadales</taxon>
        <taxon>Pseudomonadaceae</taxon>
        <taxon>Pseudomonas</taxon>
    </lineage>
</organism>
<evidence type="ECO:0000256" key="1">
    <source>
        <dbReference type="ARBA" id="ARBA00022448"/>
    </source>
</evidence>
<evidence type="ECO:0000256" key="3">
    <source>
        <dbReference type="ARBA" id="ARBA00022748"/>
    </source>
</evidence>
<keyword evidence="6" id="KW-0472">Membrane</keyword>
<evidence type="ECO:0000313" key="9">
    <source>
        <dbReference type="Proteomes" id="UP000746535"/>
    </source>
</evidence>
<gene>
    <name evidence="8" type="primary">ccmA</name>
    <name evidence="8" type="ORF">HBH25_08950</name>
</gene>
<keyword evidence="3" id="KW-0201">Cytochrome c-type biogenesis</keyword>
<dbReference type="PROSITE" id="PS50893">
    <property type="entry name" value="ABC_TRANSPORTER_2"/>
    <property type="match status" value="1"/>
</dbReference>
<dbReference type="PANTHER" id="PTHR43499:SF1">
    <property type="entry name" value="ABC TRANSPORTER I FAMILY MEMBER 1"/>
    <property type="match status" value="1"/>
</dbReference>
<evidence type="ECO:0000256" key="5">
    <source>
        <dbReference type="ARBA" id="ARBA00022967"/>
    </source>
</evidence>
<keyword evidence="9" id="KW-1185">Reference proteome</keyword>
<accession>A0ABX0YC95</accession>
<sequence>MTVHLEGLALACERDGRLLFEGLDVSLRAGDLVKITGPNGAGKTSLLRLLSGLAVPSAGQVRFNGQPLPTALRALAAQLVWLGHAPAIKLSLTAHENLAGWGALGRPSNPAAIDQALHVMGLGGYEDQPCQHLSAGQQRRVALARLYLDAPPVWLLDEPFTSLDGAAVSQLERRLAEHCEAGGLVAFTSHHELAIRPSSYRAVALGGVA</sequence>
<dbReference type="PROSITE" id="PS00211">
    <property type="entry name" value="ABC_TRANSPORTER_1"/>
    <property type="match status" value="1"/>
</dbReference>
<dbReference type="NCBIfam" id="TIGR01189">
    <property type="entry name" value="ccmA"/>
    <property type="match status" value="1"/>
</dbReference>
<dbReference type="InterPro" id="IPR017871">
    <property type="entry name" value="ABC_transporter-like_CS"/>
</dbReference>
<dbReference type="PANTHER" id="PTHR43499">
    <property type="entry name" value="ABC TRANSPORTER I FAMILY MEMBER 1"/>
    <property type="match status" value="1"/>
</dbReference>
<proteinExistence type="predicted"/>
<keyword evidence="4" id="KW-0067">ATP-binding</keyword>
<dbReference type="Gene3D" id="3.40.50.300">
    <property type="entry name" value="P-loop containing nucleotide triphosphate hydrolases"/>
    <property type="match status" value="1"/>
</dbReference>
<protein>
    <submittedName>
        <fullName evidence="8">Cytochrome c biogenesis heme-transporting ATPase CcmA</fullName>
    </submittedName>
</protein>